<dbReference type="InterPro" id="IPR001940">
    <property type="entry name" value="Peptidase_S1C"/>
</dbReference>
<evidence type="ECO:0000313" key="1">
    <source>
        <dbReference type="EMBL" id="WDE97864.1"/>
    </source>
</evidence>
<dbReference type="PROSITE" id="PS51257">
    <property type="entry name" value="PROKAR_LIPOPROTEIN"/>
    <property type="match status" value="1"/>
</dbReference>
<sequence>MSNLWTKIFMAGVLFSGASCVSEYQQPIKAGVFLGDEAQSLKGKQLQDILKVRNEFKEKLQVNDISRIASQSKRAVLNLFINGQSQKNLHLLPSFLPGPKVKVAVKGQSLGSGFCIHPDGYIISNEHVVRNGEVISAIDSMGKRYELEVLAEEPSKDLALLRIKNFQGAFPYLEMCSVNRDLEGDLVIAIGNPYGFGHSVTMGIVSQQHRDLSSFMNEEAQNISYLQTDAAINPGSSGGPLVSLVRGWVGVNTAQIPETNSLNFAVPNSAVVEFLLKVLKEVN</sequence>
<accession>A0ABY7VVR4</accession>
<dbReference type="Gene3D" id="2.40.10.120">
    <property type="match status" value="1"/>
</dbReference>
<dbReference type="PANTHER" id="PTHR22939">
    <property type="entry name" value="SERINE PROTEASE FAMILY S1C HTRA-RELATED"/>
    <property type="match status" value="1"/>
</dbReference>
<proteinExistence type="predicted"/>
<dbReference type="EMBL" id="CP117812">
    <property type="protein sequence ID" value="WDE97864.1"/>
    <property type="molecule type" value="Genomic_DNA"/>
</dbReference>
<evidence type="ECO:0000313" key="2">
    <source>
        <dbReference type="Proteomes" id="UP001214250"/>
    </source>
</evidence>
<reference evidence="1 2" key="1">
    <citation type="submission" date="2023-02" db="EMBL/GenBank/DDBJ databases">
        <title>Genome sequence of Lentisphaera profundi SAORIC-696.</title>
        <authorList>
            <person name="Kim e."/>
            <person name="Cho J.-C."/>
            <person name="Choi A."/>
            <person name="Kang I."/>
        </authorList>
    </citation>
    <scope>NUCLEOTIDE SEQUENCE [LARGE SCALE GENOMIC DNA]</scope>
    <source>
        <strain evidence="1 2">SAORIC-696</strain>
    </source>
</reference>
<dbReference type="SUPFAM" id="SSF50494">
    <property type="entry name" value="Trypsin-like serine proteases"/>
    <property type="match status" value="1"/>
</dbReference>
<dbReference type="Proteomes" id="UP001214250">
    <property type="component" value="Chromosome 2"/>
</dbReference>
<gene>
    <name evidence="1" type="ORF">PQO03_18730</name>
</gene>
<protein>
    <submittedName>
        <fullName evidence="1">Trypsin-like peptidase domain-containing protein</fullName>
    </submittedName>
</protein>
<dbReference type="RefSeq" id="WP_274152512.1">
    <property type="nucleotide sequence ID" value="NZ_CP117812.1"/>
</dbReference>
<dbReference type="PANTHER" id="PTHR22939:SF129">
    <property type="entry name" value="SERINE PROTEASE HTRA2, MITOCHONDRIAL"/>
    <property type="match status" value="1"/>
</dbReference>
<dbReference type="PRINTS" id="PR00834">
    <property type="entry name" value="PROTEASES2C"/>
</dbReference>
<dbReference type="Pfam" id="PF13365">
    <property type="entry name" value="Trypsin_2"/>
    <property type="match status" value="1"/>
</dbReference>
<name>A0ABY7VVR4_9BACT</name>
<organism evidence="1 2">
    <name type="scientific">Lentisphaera profundi</name>
    <dbReference type="NCBI Taxonomy" id="1658616"/>
    <lineage>
        <taxon>Bacteria</taxon>
        <taxon>Pseudomonadati</taxon>
        <taxon>Lentisphaerota</taxon>
        <taxon>Lentisphaeria</taxon>
        <taxon>Lentisphaerales</taxon>
        <taxon>Lentisphaeraceae</taxon>
        <taxon>Lentisphaera</taxon>
    </lineage>
</organism>
<keyword evidence="2" id="KW-1185">Reference proteome</keyword>
<dbReference type="InterPro" id="IPR009003">
    <property type="entry name" value="Peptidase_S1_PA"/>
</dbReference>